<comment type="caution">
    <text evidence="1">The sequence shown here is derived from an EMBL/GenBank/DDBJ whole genome shotgun (WGS) entry which is preliminary data.</text>
</comment>
<reference evidence="1 2" key="1">
    <citation type="submission" date="2019-02" db="EMBL/GenBank/DDBJ databases">
        <title>Genome sequencing of the rare red list fungi Dentipellis fragilis.</title>
        <authorList>
            <person name="Buettner E."/>
            <person name="Kellner H."/>
        </authorList>
    </citation>
    <scope>NUCLEOTIDE SEQUENCE [LARGE SCALE GENOMIC DNA]</scope>
    <source>
        <strain evidence="1 2">DSM 105465</strain>
    </source>
</reference>
<keyword evidence="2" id="KW-1185">Reference proteome</keyword>
<dbReference type="EMBL" id="SEOQ01000780">
    <property type="protein sequence ID" value="TFY57030.1"/>
    <property type="molecule type" value="Genomic_DNA"/>
</dbReference>
<dbReference type="AlphaFoldDB" id="A0A4Y9Y4B2"/>
<dbReference type="STRING" id="205917.A0A4Y9Y4B2"/>
<dbReference type="Gene3D" id="1.20.1280.50">
    <property type="match status" value="1"/>
</dbReference>
<name>A0A4Y9Y4B2_9AGAM</name>
<organism evidence="1 2">
    <name type="scientific">Dentipellis fragilis</name>
    <dbReference type="NCBI Taxonomy" id="205917"/>
    <lineage>
        <taxon>Eukaryota</taxon>
        <taxon>Fungi</taxon>
        <taxon>Dikarya</taxon>
        <taxon>Basidiomycota</taxon>
        <taxon>Agaricomycotina</taxon>
        <taxon>Agaricomycetes</taxon>
        <taxon>Russulales</taxon>
        <taxon>Hericiaceae</taxon>
        <taxon>Dentipellis</taxon>
    </lineage>
</organism>
<evidence type="ECO:0000313" key="2">
    <source>
        <dbReference type="Proteomes" id="UP000298327"/>
    </source>
</evidence>
<protein>
    <submittedName>
        <fullName evidence="1">Uncharacterized protein</fullName>
    </submittedName>
</protein>
<evidence type="ECO:0000313" key="1">
    <source>
        <dbReference type="EMBL" id="TFY57030.1"/>
    </source>
</evidence>
<dbReference type="Proteomes" id="UP000298327">
    <property type="component" value="Unassembled WGS sequence"/>
</dbReference>
<proteinExistence type="predicted"/>
<dbReference type="OrthoDB" id="3365698at2759"/>
<sequence>MARVLNPNSVLQPDNPMAPIDRLPVEILARIFRALIALHHPNLRSANHYEPWASSLNREVDITLRWLPVTHVSQRWRAVALQNALLWTTVYADLGLSGTQEMLARSKGLPLDMQIDLKHAHAIPDAVAQNMSRVVHLDLRVRDAKGLENPGSFLVTPAPGPGNVIPSSHLDELLEALSRMPNLTSLSLIDCLPHVRITDDEFWTMAEPGHTPVRLPSLCALDVRGSATDIAALLPHLSVSATCKMDITYNVPWDIFSNSTSDIDEFGPLLQRSLNMLGKPVLRLAICAAKNSYELSLWTCTHPWPDTSPIPPGASHSRSAHPARPDVRIIASRQLLFGEKSVPFAVYPADVEDLPLGSVQIVDITDRSQVWQPEWWGALLSHMDDVRHIRVNRSLGLDLAQSLTEDVVPRLETLMFADEPWIDDGVMAETSEILEELSESLHQRVGSTVPLEKLYFQGYLPDIGEEIEEMYDMLSMKQSVSLELIDESP</sequence>
<gene>
    <name evidence="1" type="ORF">EVG20_g8699</name>
</gene>
<accession>A0A4Y9Y4B2</accession>